<accession>A0A7R8X645</accession>
<dbReference type="GO" id="GO:0051087">
    <property type="term" value="F:protein-folding chaperone binding"/>
    <property type="evidence" value="ECO:0007669"/>
    <property type="project" value="TreeGrafter"/>
</dbReference>
<gene>
    <name evidence="4" type="ORF">DSTB1V02_LOCUS4642</name>
</gene>
<dbReference type="AlphaFoldDB" id="A0A7R8X645"/>
<evidence type="ECO:0000259" key="3">
    <source>
        <dbReference type="Pfam" id="PF01556"/>
    </source>
</evidence>
<dbReference type="InterPro" id="IPR051339">
    <property type="entry name" value="DnaJ_subfamily_B"/>
</dbReference>
<dbReference type="InterPro" id="IPR002939">
    <property type="entry name" value="DnaJ_C"/>
</dbReference>
<reference evidence="4" key="1">
    <citation type="submission" date="2020-11" db="EMBL/GenBank/DDBJ databases">
        <authorList>
            <person name="Tran Van P."/>
        </authorList>
    </citation>
    <scope>NUCLEOTIDE SEQUENCE</scope>
</reference>
<keyword evidence="5" id="KW-1185">Reference proteome</keyword>
<dbReference type="Pfam" id="PF01556">
    <property type="entry name" value="DnaJ_C"/>
    <property type="match status" value="2"/>
</dbReference>
<feature type="domain" description="Chaperone DnaJ C-terminal" evidence="3">
    <location>
        <begin position="217"/>
        <end position="275"/>
    </location>
</feature>
<dbReference type="GO" id="GO:0005829">
    <property type="term" value="C:cytosol"/>
    <property type="evidence" value="ECO:0007669"/>
    <property type="project" value="TreeGrafter"/>
</dbReference>
<dbReference type="InterPro" id="IPR036869">
    <property type="entry name" value="J_dom_sf"/>
</dbReference>
<keyword evidence="1" id="KW-0143">Chaperone</keyword>
<dbReference type="EMBL" id="LR900220">
    <property type="protein sequence ID" value="CAD7244755.1"/>
    <property type="molecule type" value="Genomic_DNA"/>
</dbReference>
<evidence type="ECO:0000313" key="5">
    <source>
        <dbReference type="Proteomes" id="UP000677054"/>
    </source>
</evidence>
<dbReference type="InterPro" id="IPR008971">
    <property type="entry name" value="HSP40/DnaJ_pept-bd"/>
</dbReference>
<evidence type="ECO:0000313" key="4">
    <source>
        <dbReference type="EMBL" id="CAD7244755.1"/>
    </source>
</evidence>
<name>A0A7R8X645_9CRUS</name>
<dbReference type="GO" id="GO:0006457">
    <property type="term" value="P:protein folding"/>
    <property type="evidence" value="ECO:0007669"/>
    <property type="project" value="InterPro"/>
</dbReference>
<dbReference type="Proteomes" id="UP000677054">
    <property type="component" value="Unassembled WGS sequence"/>
</dbReference>
<dbReference type="PANTHER" id="PTHR24078:SF553">
    <property type="entry name" value="DNAJ HOMOLOG SUBFAMILY B MEMBER 5"/>
    <property type="match status" value="1"/>
</dbReference>
<sequence>MRLNVQMAKRFLDILRVHENASGDEIRWGAKKRIMEVLEAYEVLCGNKRRKNHDKHGEEGFQSRVTGGGGGRGSGFTCPKETFAEIFGPNNPFEIFNMDRPGQKASEKPSHENVDDLLDSFGFRGSRVGDGDSISRRSSSMGNPPIEHDLYVTLEELQEGCEKKMMITRKMTGIDGKTKQESKLLIVNIKPGCKSGTRITFEGEGDRGSRGNPTDVALYGTRVDVPTLSGEKMRMDFTDVIIKRNTTRRIPGRGLPIPEDPSRRGDLVIAFEIEVLNHVQKAFEEIVKDPPAKENK</sequence>
<dbReference type="SUPFAM" id="SSF49493">
    <property type="entry name" value="HSP40/DnaJ peptide-binding domain"/>
    <property type="match status" value="2"/>
</dbReference>
<dbReference type="FunFam" id="2.60.260.20:FF:000015">
    <property type="entry name" value="Heat shock protein 40"/>
    <property type="match status" value="1"/>
</dbReference>
<dbReference type="SUPFAM" id="SSF46565">
    <property type="entry name" value="Chaperone J-domain"/>
    <property type="match status" value="1"/>
</dbReference>
<proteinExistence type="predicted"/>
<evidence type="ECO:0000256" key="2">
    <source>
        <dbReference type="SAM" id="MobiDB-lite"/>
    </source>
</evidence>
<dbReference type="Gene3D" id="1.10.287.110">
    <property type="entry name" value="DnaJ domain"/>
    <property type="match status" value="1"/>
</dbReference>
<feature type="region of interest" description="Disordered" evidence="2">
    <location>
        <begin position="51"/>
        <end position="73"/>
    </location>
</feature>
<dbReference type="Gene3D" id="2.60.260.20">
    <property type="entry name" value="Urease metallochaperone UreE, N-terminal domain"/>
    <property type="match status" value="2"/>
</dbReference>
<dbReference type="EMBL" id="CAJPEV010000703">
    <property type="protein sequence ID" value="CAG0887763.1"/>
    <property type="molecule type" value="Genomic_DNA"/>
</dbReference>
<feature type="domain" description="Chaperone DnaJ C-terminal" evidence="3">
    <location>
        <begin position="146"/>
        <end position="216"/>
    </location>
</feature>
<dbReference type="CDD" id="cd10747">
    <property type="entry name" value="DnaJ_C"/>
    <property type="match status" value="1"/>
</dbReference>
<protein>
    <recommendedName>
        <fullName evidence="3">Chaperone DnaJ C-terminal domain-containing protein</fullName>
    </recommendedName>
</protein>
<evidence type="ECO:0000256" key="1">
    <source>
        <dbReference type="ARBA" id="ARBA00023186"/>
    </source>
</evidence>
<dbReference type="OrthoDB" id="550424at2759"/>
<dbReference type="GO" id="GO:0051082">
    <property type="term" value="F:unfolded protein binding"/>
    <property type="evidence" value="ECO:0007669"/>
    <property type="project" value="InterPro"/>
</dbReference>
<dbReference type="PANTHER" id="PTHR24078">
    <property type="entry name" value="DNAJ HOMOLOG SUBFAMILY C MEMBER"/>
    <property type="match status" value="1"/>
</dbReference>
<organism evidence="4">
    <name type="scientific">Darwinula stevensoni</name>
    <dbReference type="NCBI Taxonomy" id="69355"/>
    <lineage>
        <taxon>Eukaryota</taxon>
        <taxon>Metazoa</taxon>
        <taxon>Ecdysozoa</taxon>
        <taxon>Arthropoda</taxon>
        <taxon>Crustacea</taxon>
        <taxon>Oligostraca</taxon>
        <taxon>Ostracoda</taxon>
        <taxon>Podocopa</taxon>
        <taxon>Podocopida</taxon>
        <taxon>Darwinulocopina</taxon>
        <taxon>Darwinuloidea</taxon>
        <taxon>Darwinulidae</taxon>
        <taxon>Darwinula</taxon>
    </lineage>
</organism>